<gene>
    <name evidence="1" type="ORF">SSP24_76600</name>
</gene>
<reference evidence="1 2" key="1">
    <citation type="submission" date="2019-06" db="EMBL/GenBank/DDBJ databases">
        <title>Whole genome shotgun sequence of Streptomyces spinoverrucosus NBRC 14228.</title>
        <authorList>
            <person name="Hosoyama A."/>
            <person name="Uohara A."/>
            <person name="Ohji S."/>
            <person name="Ichikawa N."/>
        </authorList>
    </citation>
    <scope>NUCLEOTIDE SEQUENCE [LARGE SCALE GENOMIC DNA]</scope>
    <source>
        <strain evidence="1 2">NBRC 14228</strain>
    </source>
</reference>
<comment type="caution">
    <text evidence="1">The sequence shown here is derived from an EMBL/GenBank/DDBJ whole genome shotgun (WGS) entry which is preliminary data.</text>
</comment>
<name>A0A4Y3VV80_9ACTN</name>
<sequence>MTNARYGVYRLKSKGYSQCVYMNCTRGVKHNVSLYTPRRVGWYLWEN</sequence>
<dbReference type="EMBL" id="BJND01000089">
    <property type="protein sequence ID" value="GEC10005.1"/>
    <property type="molecule type" value="Genomic_DNA"/>
</dbReference>
<protein>
    <submittedName>
        <fullName evidence="1">Uncharacterized protein</fullName>
    </submittedName>
</protein>
<dbReference type="RefSeq" id="WP_167529821.1">
    <property type="nucleotide sequence ID" value="NZ_BJND01000089.1"/>
</dbReference>
<keyword evidence="2" id="KW-1185">Reference proteome</keyword>
<accession>A0A4Y3VV80</accession>
<dbReference type="AlphaFoldDB" id="A0A4Y3VV80"/>
<evidence type="ECO:0000313" key="1">
    <source>
        <dbReference type="EMBL" id="GEC10005.1"/>
    </source>
</evidence>
<proteinExistence type="predicted"/>
<evidence type="ECO:0000313" key="2">
    <source>
        <dbReference type="Proteomes" id="UP000317881"/>
    </source>
</evidence>
<dbReference type="Proteomes" id="UP000317881">
    <property type="component" value="Unassembled WGS sequence"/>
</dbReference>
<organism evidence="1 2">
    <name type="scientific">Streptomyces spinoverrucosus</name>
    <dbReference type="NCBI Taxonomy" id="284043"/>
    <lineage>
        <taxon>Bacteria</taxon>
        <taxon>Bacillati</taxon>
        <taxon>Actinomycetota</taxon>
        <taxon>Actinomycetes</taxon>
        <taxon>Kitasatosporales</taxon>
        <taxon>Streptomycetaceae</taxon>
        <taxon>Streptomyces</taxon>
    </lineage>
</organism>